<dbReference type="AlphaFoldDB" id="A0A7K3LTE9"/>
<evidence type="ECO:0000256" key="1">
    <source>
        <dbReference type="SAM" id="MobiDB-lite"/>
    </source>
</evidence>
<dbReference type="Proteomes" id="UP000466307">
    <property type="component" value="Unassembled WGS sequence"/>
</dbReference>
<reference evidence="3 4" key="1">
    <citation type="submission" date="2020-01" db="EMBL/GenBank/DDBJ databases">
        <title>Investigation of new actinobacteria for the biodesulphurisation of diesel fuel.</title>
        <authorList>
            <person name="Athi Narayanan S.M."/>
        </authorList>
    </citation>
    <scope>NUCLEOTIDE SEQUENCE [LARGE SCALE GENOMIC DNA]</scope>
    <source>
        <strain evidence="3 4">213E</strain>
    </source>
</reference>
<dbReference type="InterPro" id="IPR000084">
    <property type="entry name" value="PE-PGRS_N"/>
</dbReference>
<organism evidence="3 4">
    <name type="scientific">Gordonia desulfuricans</name>
    <dbReference type="NCBI Taxonomy" id="89051"/>
    <lineage>
        <taxon>Bacteria</taxon>
        <taxon>Bacillati</taxon>
        <taxon>Actinomycetota</taxon>
        <taxon>Actinomycetes</taxon>
        <taxon>Mycobacteriales</taxon>
        <taxon>Gordoniaceae</taxon>
        <taxon>Gordonia</taxon>
    </lineage>
</organism>
<gene>
    <name evidence="3" type="ORF">GYA93_17075</name>
</gene>
<evidence type="ECO:0000313" key="4">
    <source>
        <dbReference type="Proteomes" id="UP000466307"/>
    </source>
</evidence>
<dbReference type="InterPro" id="IPR038332">
    <property type="entry name" value="PPE_sf"/>
</dbReference>
<evidence type="ECO:0000313" key="3">
    <source>
        <dbReference type="EMBL" id="NDK91281.1"/>
    </source>
</evidence>
<dbReference type="Gene3D" id="1.10.287.850">
    <property type="entry name" value="HP0062-like domain"/>
    <property type="match status" value="1"/>
</dbReference>
<name>A0A7K3LTE9_9ACTN</name>
<dbReference type="Pfam" id="PF00934">
    <property type="entry name" value="PE"/>
    <property type="match status" value="1"/>
</dbReference>
<evidence type="ECO:0000259" key="2">
    <source>
        <dbReference type="Pfam" id="PF00934"/>
    </source>
</evidence>
<feature type="region of interest" description="Disordered" evidence="1">
    <location>
        <begin position="84"/>
        <end position="104"/>
    </location>
</feature>
<protein>
    <submittedName>
        <fullName evidence="3">PE family protein</fullName>
    </submittedName>
</protein>
<dbReference type="SUPFAM" id="SSF140459">
    <property type="entry name" value="PE/PPE dimer-like"/>
    <property type="match status" value="1"/>
</dbReference>
<proteinExistence type="predicted"/>
<sequence length="104" mass="10468">MSSNRIDIDPDVLAGAAAELDTIADALEAGLTRWSPALDVPPSGRDEVSVAVAHTVTEVAGRFGTDAAGGVVRLRALATAMRDQARGVSAADDAAASGLRATPV</sequence>
<comment type="caution">
    <text evidence="3">The sequence shown here is derived from an EMBL/GenBank/DDBJ whole genome shotgun (WGS) entry which is preliminary data.</text>
</comment>
<keyword evidence="4" id="KW-1185">Reference proteome</keyword>
<feature type="compositionally biased region" description="Low complexity" evidence="1">
    <location>
        <begin position="86"/>
        <end position="104"/>
    </location>
</feature>
<dbReference type="RefSeq" id="WP_059039702.1">
    <property type="nucleotide sequence ID" value="NZ_JAADZU010000062.1"/>
</dbReference>
<accession>A0A7K3LTE9</accession>
<dbReference type="EMBL" id="JAADZU010000062">
    <property type="protein sequence ID" value="NDK91281.1"/>
    <property type="molecule type" value="Genomic_DNA"/>
</dbReference>
<feature type="domain" description="PE" evidence="2">
    <location>
        <begin position="8"/>
        <end position="94"/>
    </location>
</feature>